<gene>
    <name evidence="2" type="ORF">So717_37110</name>
</gene>
<evidence type="ECO:0000313" key="2">
    <source>
        <dbReference type="EMBL" id="GFE51958.1"/>
    </source>
</evidence>
<keyword evidence="1" id="KW-1133">Transmembrane helix</keyword>
<feature type="transmembrane region" description="Helical" evidence="1">
    <location>
        <begin position="149"/>
        <end position="170"/>
    </location>
</feature>
<dbReference type="Gene3D" id="3.30.420.380">
    <property type="match status" value="1"/>
</dbReference>
<dbReference type="AlphaFoldDB" id="A0A640VU83"/>
<keyword evidence="3" id="KW-1185">Reference proteome</keyword>
<sequence length="303" mass="33699">MARPCRFIAGERDERAGSLPLTWLTGDDLPERSKTRQIMDAIVPAELFLTRRLSLPRKAAGRLRQIGALDLLQKTPFQPHEIIWAVGPVEREKDQIYMTQVIALRSDLNAWRHRMQAANHPLRCLYAHVGGQEVLIADFGKELGTNTRFWPVLNATGAMVALCCALYLWALPGLRATDARAALAPEITRLQAEALRLRGEVDQLSANQDRQQGILTAISSAPRLLDALVAATEALPDTAWVSQYVFDRGAVRMFTQVDGPVVDLLYTLADQGQLPNTLMQGDIDRTQSGVEEVWLVHDPVPRP</sequence>
<name>A0A640VU83_9RHOB</name>
<dbReference type="Proteomes" id="UP000436522">
    <property type="component" value="Unassembled WGS sequence"/>
</dbReference>
<evidence type="ECO:0000313" key="3">
    <source>
        <dbReference type="Proteomes" id="UP000436522"/>
    </source>
</evidence>
<accession>A0A640VU83</accession>
<organism evidence="2 3">
    <name type="scientific">Roseobacter cerasinus</name>
    <dbReference type="NCBI Taxonomy" id="2602289"/>
    <lineage>
        <taxon>Bacteria</taxon>
        <taxon>Pseudomonadati</taxon>
        <taxon>Pseudomonadota</taxon>
        <taxon>Alphaproteobacteria</taxon>
        <taxon>Rhodobacterales</taxon>
        <taxon>Roseobacteraceae</taxon>
        <taxon>Roseobacter</taxon>
    </lineage>
</organism>
<reference evidence="2 3" key="1">
    <citation type="submission" date="2019-12" db="EMBL/GenBank/DDBJ databases">
        <title>Roseobacter cerasinus sp. nov., isolated from seawater around aquaculture.</title>
        <authorList>
            <person name="Muramatsu S."/>
            <person name="Takabe Y."/>
            <person name="Mori K."/>
            <person name="Takaichi S."/>
            <person name="Hanada S."/>
        </authorList>
    </citation>
    <scope>NUCLEOTIDE SEQUENCE [LARGE SCALE GENOMIC DNA]</scope>
    <source>
        <strain evidence="2 3">AI77</strain>
    </source>
</reference>
<evidence type="ECO:0000256" key="1">
    <source>
        <dbReference type="SAM" id="Phobius"/>
    </source>
</evidence>
<dbReference type="RefSeq" id="WP_159980180.1">
    <property type="nucleotide sequence ID" value="NZ_BLIV01000008.1"/>
</dbReference>
<dbReference type="OrthoDB" id="7866441at2"/>
<keyword evidence="1" id="KW-0472">Membrane</keyword>
<proteinExistence type="predicted"/>
<keyword evidence="1" id="KW-0812">Transmembrane</keyword>
<dbReference type="EMBL" id="BLIV01000008">
    <property type="protein sequence ID" value="GFE51958.1"/>
    <property type="molecule type" value="Genomic_DNA"/>
</dbReference>
<evidence type="ECO:0008006" key="4">
    <source>
        <dbReference type="Google" id="ProtNLM"/>
    </source>
</evidence>
<protein>
    <recommendedName>
        <fullName evidence="4">General secretion pathway protein L</fullName>
    </recommendedName>
</protein>
<comment type="caution">
    <text evidence="2">The sequence shown here is derived from an EMBL/GenBank/DDBJ whole genome shotgun (WGS) entry which is preliminary data.</text>
</comment>